<dbReference type="AlphaFoldDB" id="A0A2C9WMH7"/>
<name>A0A2C9WMH7_MANES</name>
<dbReference type="PANTHER" id="PTHR33592:SF17">
    <property type="entry name" value="LEUCINE-RICH REPEAT-CONTAINING N-TERMINAL PLANT-TYPE DOMAIN-CONTAINING PROTEIN"/>
    <property type="match status" value="1"/>
</dbReference>
<protein>
    <submittedName>
        <fullName evidence="2">Uncharacterized protein</fullName>
    </submittedName>
</protein>
<feature type="region of interest" description="Disordered" evidence="1">
    <location>
        <begin position="1"/>
        <end position="39"/>
    </location>
</feature>
<dbReference type="PANTHER" id="PTHR33592">
    <property type="entry name" value="TRANSMEMBRANE PROTEIN"/>
    <property type="match status" value="1"/>
</dbReference>
<sequence>MPQRDQQWLIDMQDGSLFHSLQKGQGKSSGSNPCGNVPGQSKGICSRKIAGNIVRAPPPLSNPVMDIAVASSIANEADNKQHQTS</sequence>
<evidence type="ECO:0000313" key="2">
    <source>
        <dbReference type="EMBL" id="OAY61572.1"/>
    </source>
</evidence>
<dbReference type="EMBL" id="CM004387">
    <property type="protein sequence ID" value="OAY61572.1"/>
    <property type="molecule type" value="Genomic_DNA"/>
</dbReference>
<evidence type="ECO:0000256" key="1">
    <source>
        <dbReference type="SAM" id="MobiDB-lite"/>
    </source>
</evidence>
<proteinExistence type="predicted"/>
<feature type="compositionally biased region" description="Low complexity" evidence="1">
    <location>
        <begin position="22"/>
        <end position="31"/>
    </location>
</feature>
<gene>
    <name evidence="2" type="ORF">MANES_01G199700</name>
</gene>
<organism evidence="2">
    <name type="scientific">Manihot esculenta</name>
    <name type="common">Cassava</name>
    <name type="synonym">Jatropha manihot</name>
    <dbReference type="NCBI Taxonomy" id="3983"/>
    <lineage>
        <taxon>Eukaryota</taxon>
        <taxon>Viridiplantae</taxon>
        <taxon>Streptophyta</taxon>
        <taxon>Embryophyta</taxon>
        <taxon>Tracheophyta</taxon>
        <taxon>Spermatophyta</taxon>
        <taxon>Magnoliopsida</taxon>
        <taxon>eudicotyledons</taxon>
        <taxon>Gunneridae</taxon>
        <taxon>Pentapetalae</taxon>
        <taxon>rosids</taxon>
        <taxon>fabids</taxon>
        <taxon>Malpighiales</taxon>
        <taxon>Euphorbiaceae</taxon>
        <taxon>Crotonoideae</taxon>
        <taxon>Manihoteae</taxon>
        <taxon>Manihot</taxon>
    </lineage>
</organism>
<reference evidence="2" key="1">
    <citation type="submission" date="2016-02" db="EMBL/GenBank/DDBJ databases">
        <title>WGS assembly of Manihot esculenta.</title>
        <authorList>
            <person name="Bredeson J.V."/>
            <person name="Prochnik S.E."/>
            <person name="Lyons J.B."/>
            <person name="Schmutz J."/>
            <person name="Grimwood J."/>
            <person name="Vrebalov J."/>
            <person name="Bart R.S."/>
            <person name="Amuge T."/>
            <person name="Ferguson M.E."/>
            <person name="Green R."/>
            <person name="Putnam N."/>
            <person name="Stites J."/>
            <person name="Rounsley S."/>
            <person name="Rokhsar D.S."/>
        </authorList>
    </citation>
    <scope>NUCLEOTIDE SEQUENCE [LARGE SCALE GENOMIC DNA]</scope>
    <source>
        <tissue evidence="2">Leaf</tissue>
    </source>
</reference>
<accession>A0A2C9WMH7</accession>